<keyword evidence="6 12" id="KW-0274">FAD</keyword>
<dbReference type="NCBIfam" id="TIGR00676">
    <property type="entry name" value="fadh2"/>
    <property type="match status" value="1"/>
</dbReference>
<dbReference type="InterPro" id="IPR029041">
    <property type="entry name" value="FAD-linked_oxidoreductase-like"/>
</dbReference>
<protein>
    <recommendedName>
        <fullName evidence="12">Methylenetetrahydrofolate reductase</fullName>
        <ecNumber evidence="12">1.5.1.54</ecNumber>
    </recommendedName>
</protein>
<evidence type="ECO:0000256" key="7">
    <source>
        <dbReference type="ARBA" id="ARBA00023002"/>
    </source>
</evidence>
<evidence type="ECO:0000256" key="2">
    <source>
        <dbReference type="ARBA" id="ARBA00004777"/>
    </source>
</evidence>
<gene>
    <name evidence="13" type="primary">metF</name>
    <name evidence="13" type="ORF">KILIM_052_00470</name>
</gene>
<reference evidence="13 14" key="1">
    <citation type="submission" date="2012-08" db="EMBL/GenBank/DDBJ databases">
        <title>Whole genome shotgun sequence of Kineosphaera limosa NBRC 100340.</title>
        <authorList>
            <person name="Yoshida I."/>
            <person name="Isaki S."/>
            <person name="Hosoyama A."/>
            <person name="Tsuchikane K."/>
            <person name="Katsumata H."/>
            <person name="Ando Y."/>
            <person name="Ohji S."/>
            <person name="Hamada M."/>
            <person name="Tamura T."/>
            <person name="Yamazoe A."/>
            <person name="Yamazaki S."/>
            <person name="Fujita N."/>
        </authorList>
    </citation>
    <scope>NUCLEOTIDE SEQUENCE [LARGE SCALE GENOMIC DNA]</scope>
    <source>
        <strain evidence="13 14">NBRC 100340</strain>
    </source>
</reference>
<keyword evidence="8" id="KW-0520">NAD</keyword>
<dbReference type="Proteomes" id="UP000008366">
    <property type="component" value="Unassembled WGS sequence"/>
</dbReference>
<comment type="similarity">
    <text evidence="3 12">Belongs to the methylenetetrahydrofolate reductase family.</text>
</comment>
<keyword evidence="9" id="KW-0486">Methionine biosynthesis</keyword>
<dbReference type="GO" id="GO:0009086">
    <property type="term" value="P:methionine biosynthetic process"/>
    <property type="evidence" value="ECO:0007669"/>
    <property type="project" value="UniProtKB-KW"/>
</dbReference>
<evidence type="ECO:0000313" key="14">
    <source>
        <dbReference type="Proteomes" id="UP000008366"/>
    </source>
</evidence>
<dbReference type="GO" id="GO:0035999">
    <property type="term" value="P:tetrahydrofolate interconversion"/>
    <property type="evidence" value="ECO:0007669"/>
    <property type="project" value="UniProtKB-UniPathway"/>
</dbReference>
<dbReference type="PANTHER" id="PTHR45754">
    <property type="entry name" value="METHYLENETETRAHYDROFOLATE REDUCTASE"/>
    <property type="match status" value="1"/>
</dbReference>
<comment type="caution">
    <text evidence="13">The sequence shown here is derived from an EMBL/GenBank/DDBJ whole genome shotgun (WGS) entry which is preliminary data.</text>
</comment>
<evidence type="ECO:0000256" key="3">
    <source>
        <dbReference type="ARBA" id="ARBA00006743"/>
    </source>
</evidence>
<comment type="pathway">
    <text evidence="10">Amino-acid biosynthesis; L-methionine biosynthesis via de novo pathway.</text>
</comment>
<comment type="pathway">
    <text evidence="2 12">One-carbon metabolism; tetrahydrofolate interconversion.</text>
</comment>
<dbReference type="Pfam" id="PF02219">
    <property type="entry name" value="MTHFR"/>
    <property type="match status" value="1"/>
</dbReference>
<keyword evidence="7 12" id="KW-0560">Oxidoreductase</keyword>
<dbReference type="UniPathway" id="UPA00193"/>
<keyword evidence="4" id="KW-0028">Amino-acid biosynthesis</keyword>
<name>K6XDP9_9MICO</name>
<sequence>MCGLAYADRMLHRPSIPDLLRSDRPAFSFEFFPPKDDAAEATLWEAIRRIEQVDPAFVSVTYGAGGSTQDRTVRITEQIAQVTTLEPMAHLTCVGASVAQLREVIGAYAAAGIHNVLALRGDPPGDARATWAPHPQGLSHADDLVRLISSLGSFTVGVAAFPDVHPESPDLGHDVEVLVRKADAGAQFAVTQMVFDADTYLRLRDEVAARRELPIVPGLMPVTNFAQIARMSQLMGTPLPAAVIARLQPLADDRAALRAEGVAIATELGERMLAEGAPGLHFITMNRSTATLEVLGRLGGIPTDCQRRIRAGARASRPVAAAASPVGAA</sequence>
<evidence type="ECO:0000256" key="5">
    <source>
        <dbReference type="ARBA" id="ARBA00022630"/>
    </source>
</evidence>
<dbReference type="SUPFAM" id="SSF51730">
    <property type="entry name" value="FAD-linked oxidoreductase"/>
    <property type="match status" value="1"/>
</dbReference>
<dbReference type="PANTHER" id="PTHR45754:SF3">
    <property type="entry name" value="METHYLENETETRAHYDROFOLATE REDUCTASE (NADPH)"/>
    <property type="match status" value="1"/>
</dbReference>
<dbReference type="AlphaFoldDB" id="K6XDP9"/>
<accession>K6XDP9</accession>
<dbReference type="eggNOG" id="COG0685">
    <property type="taxonomic scope" value="Bacteria"/>
</dbReference>
<comment type="catalytic activity">
    <reaction evidence="11">
        <text>(6S)-5-methyl-5,6,7,8-tetrahydrofolate + NAD(+) = (6R)-5,10-methylene-5,6,7,8-tetrahydrofolate + NADH + H(+)</text>
        <dbReference type="Rhea" id="RHEA:19821"/>
        <dbReference type="ChEBI" id="CHEBI:15378"/>
        <dbReference type="ChEBI" id="CHEBI:15636"/>
        <dbReference type="ChEBI" id="CHEBI:18608"/>
        <dbReference type="ChEBI" id="CHEBI:57540"/>
        <dbReference type="ChEBI" id="CHEBI:57945"/>
        <dbReference type="EC" id="1.5.1.54"/>
    </reaction>
    <physiologicalReaction direction="right-to-left" evidence="11">
        <dbReference type="Rhea" id="RHEA:19823"/>
    </physiologicalReaction>
</comment>
<dbReference type="GO" id="GO:0106312">
    <property type="term" value="F:methylenetetrahydrofolate reductase (NADH) activity"/>
    <property type="evidence" value="ECO:0007669"/>
    <property type="project" value="UniProtKB-EC"/>
</dbReference>
<dbReference type="InterPro" id="IPR004620">
    <property type="entry name" value="MTHF_reductase_bac"/>
</dbReference>
<keyword evidence="14" id="KW-1185">Reference proteome</keyword>
<organism evidence="13 14">
    <name type="scientific">Kineosphaera limosa NBRC 100340</name>
    <dbReference type="NCBI Taxonomy" id="1184609"/>
    <lineage>
        <taxon>Bacteria</taxon>
        <taxon>Bacillati</taxon>
        <taxon>Actinomycetota</taxon>
        <taxon>Actinomycetes</taxon>
        <taxon>Micrococcales</taxon>
        <taxon>Dermatophilaceae</taxon>
        <taxon>Kineosphaera</taxon>
    </lineage>
</organism>
<dbReference type="GO" id="GO:0071949">
    <property type="term" value="F:FAD binding"/>
    <property type="evidence" value="ECO:0007669"/>
    <property type="project" value="TreeGrafter"/>
</dbReference>
<keyword evidence="5 12" id="KW-0285">Flavoprotein</keyword>
<evidence type="ECO:0000313" key="13">
    <source>
        <dbReference type="EMBL" id="GAB96949.1"/>
    </source>
</evidence>
<evidence type="ECO:0000256" key="4">
    <source>
        <dbReference type="ARBA" id="ARBA00022605"/>
    </source>
</evidence>
<evidence type="ECO:0000256" key="12">
    <source>
        <dbReference type="RuleBase" id="RU003862"/>
    </source>
</evidence>
<evidence type="ECO:0000256" key="8">
    <source>
        <dbReference type="ARBA" id="ARBA00023027"/>
    </source>
</evidence>
<evidence type="ECO:0000256" key="10">
    <source>
        <dbReference type="ARBA" id="ARBA00034478"/>
    </source>
</evidence>
<evidence type="ECO:0000256" key="9">
    <source>
        <dbReference type="ARBA" id="ARBA00023167"/>
    </source>
</evidence>
<dbReference type="EMBL" id="BAHD01000052">
    <property type="protein sequence ID" value="GAB96949.1"/>
    <property type="molecule type" value="Genomic_DNA"/>
</dbReference>
<dbReference type="GO" id="GO:0005829">
    <property type="term" value="C:cytosol"/>
    <property type="evidence" value="ECO:0007669"/>
    <property type="project" value="InterPro"/>
</dbReference>
<dbReference type="EC" id="1.5.1.54" evidence="12"/>
<dbReference type="Gene3D" id="3.20.20.220">
    <property type="match status" value="1"/>
</dbReference>
<proteinExistence type="inferred from homology"/>
<evidence type="ECO:0000256" key="6">
    <source>
        <dbReference type="ARBA" id="ARBA00022827"/>
    </source>
</evidence>
<comment type="cofactor">
    <cofactor evidence="1 12">
        <name>FAD</name>
        <dbReference type="ChEBI" id="CHEBI:57692"/>
    </cofactor>
</comment>
<dbReference type="CDD" id="cd00537">
    <property type="entry name" value="MTHFR"/>
    <property type="match status" value="1"/>
</dbReference>
<evidence type="ECO:0000256" key="11">
    <source>
        <dbReference type="ARBA" id="ARBA00048628"/>
    </source>
</evidence>
<dbReference type="STRING" id="1184609.KILIM_052_00470"/>
<evidence type="ECO:0000256" key="1">
    <source>
        <dbReference type="ARBA" id="ARBA00001974"/>
    </source>
</evidence>
<dbReference type="InterPro" id="IPR003171">
    <property type="entry name" value="Mehydrof_redctse-like"/>
</dbReference>